<organism evidence="4 5">
    <name type="scientific">Apatococcus fuscideae</name>
    <dbReference type="NCBI Taxonomy" id="2026836"/>
    <lineage>
        <taxon>Eukaryota</taxon>
        <taxon>Viridiplantae</taxon>
        <taxon>Chlorophyta</taxon>
        <taxon>core chlorophytes</taxon>
        <taxon>Trebouxiophyceae</taxon>
        <taxon>Chlorellales</taxon>
        <taxon>Chlorellaceae</taxon>
        <taxon>Apatococcus</taxon>
    </lineage>
</organism>
<reference evidence="4 5" key="1">
    <citation type="journal article" date="2024" name="Nat. Commun.">
        <title>Phylogenomics reveals the evolutionary origins of lichenization in chlorophyte algae.</title>
        <authorList>
            <person name="Puginier C."/>
            <person name="Libourel C."/>
            <person name="Otte J."/>
            <person name="Skaloud P."/>
            <person name="Haon M."/>
            <person name="Grisel S."/>
            <person name="Petersen M."/>
            <person name="Berrin J.G."/>
            <person name="Delaux P.M."/>
            <person name="Dal Grande F."/>
            <person name="Keller J."/>
        </authorList>
    </citation>
    <scope>NUCLEOTIDE SEQUENCE [LARGE SCALE GENOMIC DNA]</scope>
    <source>
        <strain evidence="4 5">SAG 2523</strain>
    </source>
</reference>
<gene>
    <name evidence="4" type="ORF">WJX84_003313</name>
</gene>
<dbReference type="PANTHER" id="PTHR21551:SF0">
    <property type="entry name" value="PROTEIN ASSOCIATED WITH TOPO II RELATED-1, ISOFORM A"/>
    <property type="match status" value="1"/>
</dbReference>
<protein>
    <submittedName>
        <fullName evidence="4">Uncharacterized protein</fullName>
    </submittedName>
</protein>
<evidence type="ECO:0000313" key="5">
    <source>
        <dbReference type="Proteomes" id="UP001485043"/>
    </source>
</evidence>
<evidence type="ECO:0000313" key="4">
    <source>
        <dbReference type="EMBL" id="KAK9867993.1"/>
    </source>
</evidence>
<dbReference type="InterPro" id="IPR039900">
    <property type="entry name" value="Pat1-like"/>
</dbReference>
<evidence type="ECO:0000256" key="1">
    <source>
        <dbReference type="ARBA" id="ARBA00004201"/>
    </source>
</evidence>
<dbReference type="Proteomes" id="UP001485043">
    <property type="component" value="Unassembled WGS sequence"/>
</dbReference>
<feature type="compositionally biased region" description="Acidic residues" evidence="3">
    <location>
        <begin position="585"/>
        <end position="604"/>
    </location>
</feature>
<evidence type="ECO:0000256" key="3">
    <source>
        <dbReference type="SAM" id="MobiDB-lite"/>
    </source>
</evidence>
<dbReference type="PANTHER" id="PTHR21551">
    <property type="entry name" value="TOPOISOMERASE II-ASSOCIATED PROTEIN PAT1"/>
    <property type="match status" value="1"/>
</dbReference>
<feature type="compositionally biased region" description="Acidic residues" evidence="3">
    <location>
        <begin position="46"/>
        <end position="62"/>
    </location>
</feature>
<feature type="compositionally biased region" description="Polar residues" evidence="3">
    <location>
        <begin position="109"/>
        <end position="121"/>
    </location>
</feature>
<proteinExistence type="predicted"/>
<comment type="subcellular location">
    <subcellularLocation>
        <location evidence="1">Cytoplasm</location>
        <location evidence="1">P-body</location>
    </subcellularLocation>
</comment>
<feature type="compositionally biased region" description="Pro residues" evidence="3">
    <location>
        <begin position="438"/>
        <end position="455"/>
    </location>
</feature>
<dbReference type="GO" id="GO:0003723">
    <property type="term" value="F:RNA binding"/>
    <property type="evidence" value="ECO:0007669"/>
    <property type="project" value="TreeGrafter"/>
</dbReference>
<feature type="region of interest" description="Disordered" evidence="3">
    <location>
        <begin position="428"/>
        <end position="455"/>
    </location>
</feature>
<comment type="caution">
    <text evidence="4">The sequence shown here is derived from an EMBL/GenBank/DDBJ whole genome shotgun (WGS) entry which is preliminary data.</text>
</comment>
<evidence type="ECO:0000256" key="2">
    <source>
        <dbReference type="ARBA" id="ARBA00022490"/>
    </source>
</evidence>
<sequence>MNALGAQQEGQDGPFDAGKYGFFTEEQDGSDDTGLEGSLEAGIEAPPEEDPGLITEELDEAELWLSNEQGGDARQDEDISYSSLFPTSHASGSANQALGGANGFGASPWTAQAPSEASSAAWTFPGSAFSQAPRQQAPHGRSGSPAYSAFPPSQSMRSSASSTHDGMHGMNPQLAAGGGSASPSSTHPRPGSTPPRPESVGSQGGGSGQMAGMSSAQLGPSQLAGLLRGQQARAMRPEVSQQLLQMQRNLAMQQQQQQQQQQQGLQQQQLAQQLQAGMPFRPAQIPRSAGPPFPASLSMQGGMRPGLGQIPRPGLGIPLARPSLGTPISSPAANGVFGAAALRGAGLPGFGLQGAQQPGMGLPRPMQPRPGLLSGSPQLGGGMLNPQVLAASRLALDRQQQLQQQQQSVAAMQSAGQMPAGMARPQGFPGAPGGFPGPMGPGFPGQPPRFGPPRPQVQMGPMGPLGPRPDIFPAGLGYQQNPRGRLQSSKYMDWGEIDQILRIQWKSLHGGPPYIEDYYYLAYVQKYGRPRNGRDFAPVALREMAPTERLGAEPLAYVKLEGLGKIPFSSIRRPKPLMDVALADETPEEEEEEEEVAPTDDDAASQENGGGKTVVAKAKKPGDQKAVVRPLEQEPQLAARIMIEDCMCLLLDVDDIDRLHAAYQGVRDDEGPLRQRRALLMEGFAVSLRLSDSAVCHPVSSGASPKAASQAPTDGVFLRLMALPKGRMLLARALRLLYAPLSGGWTPSAEVGGAPRAAAAPTRGCSPAMRLAWALLRNVSYLFGGHKAALAGLSTAGGATQDIQEVEQRSKVAAAGVEVMLRLDSSRAVCDCIAALVNGDLTAPAAPTSGHGTGAVEHLLPLQPPASAAPDMPWLGDIIAELLTRAQELGLASQGVAQLMGGLRGGLAVNEGQAWRDSFAILQSALGAHLSALLRIHQAAKDAGDIAAQEVARRMVPIKLIRATLPQSTEAQREQLRSTLALLT</sequence>
<feature type="compositionally biased region" description="Acidic residues" evidence="3">
    <location>
        <begin position="25"/>
        <end position="34"/>
    </location>
</feature>
<accession>A0AAW1TGN0</accession>
<feature type="region of interest" description="Disordered" evidence="3">
    <location>
        <begin position="583"/>
        <end position="627"/>
    </location>
</feature>
<feature type="region of interest" description="Disordered" evidence="3">
    <location>
        <begin position="1"/>
        <end position="216"/>
    </location>
</feature>
<feature type="compositionally biased region" description="Low complexity" evidence="3">
    <location>
        <begin position="153"/>
        <end position="162"/>
    </location>
</feature>
<dbReference type="EMBL" id="JALJOV010000051">
    <property type="protein sequence ID" value="KAK9867993.1"/>
    <property type="molecule type" value="Genomic_DNA"/>
</dbReference>
<keyword evidence="5" id="KW-1185">Reference proteome</keyword>
<dbReference type="GO" id="GO:0000932">
    <property type="term" value="C:P-body"/>
    <property type="evidence" value="ECO:0007669"/>
    <property type="project" value="UniProtKB-SubCell"/>
</dbReference>
<name>A0AAW1TGN0_9CHLO</name>
<dbReference type="AlphaFoldDB" id="A0AAW1TGN0"/>
<dbReference type="GO" id="GO:0033962">
    <property type="term" value="P:P-body assembly"/>
    <property type="evidence" value="ECO:0007669"/>
    <property type="project" value="TreeGrafter"/>
</dbReference>
<feature type="compositionally biased region" description="Polar residues" evidence="3">
    <location>
        <begin position="80"/>
        <end position="96"/>
    </location>
</feature>
<dbReference type="GO" id="GO:0000290">
    <property type="term" value="P:deadenylation-dependent decapping of nuclear-transcribed mRNA"/>
    <property type="evidence" value="ECO:0007669"/>
    <property type="project" value="InterPro"/>
</dbReference>
<keyword evidence="2" id="KW-0963">Cytoplasm</keyword>